<comment type="caution">
    <text evidence="1">The sequence shown here is derived from an EMBL/GenBank/DDBJ whole genome shotgun (WGS) entry which is preliminary data.</text>
</comment>
<dbReference type="RefSeq" id="WP_074489676.1">
    <property type="nucleotide sequence ID" value="NZ_FPAM01000005.1"/>
</dbReference>
<dbReference type="Gene3D" id="3.20.20.410">
    <property type="entry name" value="Protein of unknown function UPF0759"/>
    <property type="match status" value="1"/>
</dbReference>
<keyword evidence="2" id="KW-1185">Reference proteome</keyword>
<name>A0A1Q5ZZ38_9SPHI</name>
<dbReference type="EMBL" id="MPPL01000001">
    <property type="protein sequence ID" value="OKS87007.1"/>
    <property type="molecule type" value="Genomic_DNA"/>
</dbReference>
<accession>A0A1Q5ZZ38</accession>
<evidence type="ECO:0000313" key="2">
    <source>
        <dbReference type="Proteomes" id="UP000186720"/>
    </source>
</evidence>
<dbReference type="PANTHER" id="PTHR30348:SF4">
    <property type="entry name" value="DUF72 DOMAIN-CONTAINING PROTEIN"/>
    <property type="match status" value="1"/>
</dbReference>
<evidence type="ECO:0000313" key="1">
    <source>
        <dbReference type="EMBL" id="OKS87007.1"/>
    </source>
</evidence>
<reference evidence="1 2" key="1">
    <citation type="submission" date="2016-11" db="EMBL/GenBank/DDBJ databases">
        <title>Whole Genome Sequencing of Mucilaginibacter polytrichastri RG4-7(T) isolated from the moss sample.</title>
        <authorList>
            <person name="Li Y."/>
        </authorList>
    </citation>
    <scope>NUCLEOTIDE SEQUENCE [LARGE SCALE GENOMIC DNA]</scope>
    <source>
        <strain evidence="1 2">RG4-7</strain>
    </source>
</reference>
<sequence length="252" mass="28716">MLSIKPNYYSGTSGLLLPVANKTLYPIEFKDKSRLAYYASLFNSIEINSSFYKIPQPATVRKWAESVPQHFKFTFKLWREITHNKGLVFNPDDVARFIQAFNETGDNKGCLLVQFPPGIKSSQLPQLRVLLDCIRESDQQLKLAVEFRHASWYQESTAEVLSGYDAGIVLQDIPSSATPLSFADGKFVYLRLHGPGGKYKGTYTDEVLYEYSTYIKEWQDEGKTVFVYFNNTMGEALRNLNTLNNWLKTSAG</sequence>
<gene>
    <name evidence="1" type="ORF">RG47T_2465</name>
</gene>
<protein>
    <recommendedName>
        <fullName evidence="3">DUF72 domain-containing protein</fullName>
    </recommendedName>
</protein>
<dbReference type="PANTHER" id="PTHR30348">
    <property type="entry name" value="UNCHARACTERIZED PROTEIN YECE"/>
    <property type="match status" value="1"/>
</dbReference>
<dbReference type="Proteomes" id="UP000186720">
    <property type="component" value="Unassembled WGS sequence"/>
</dbReference>
<dbReference type="OrthoDB" id="9780310at2"/>
<proteinExistence type="predicted"/>
<dbReference type="InterPro" id="IPR002763">
    <property type="entry name" value="DUF72"/>
</dbReference>
<dbReference type="AlphaFoldDB" id="A0A1Q5ZZ38"/>
<organism evidence="1 2">
    <name type="scientific">Mucilaginibacter polytrichastri</name>
    <dbReference type="NCBI Taxonomy" id="1302689"/>
    <lineage>
        <taxon>Bacteria</taxon>
        <taxon>Pseudomonadati</taxon>
        <taxon>Bacteroidota</taxon>
        <taxon>Sphingobacteriia</taxon>
        <taxon>Sphingobacteriales</taxon>
        <taxon>Sphingobacteriaceae</taxon>
        <taxon>Mucilaginibacter</taxon>
    </lineage>
</organism>
<dbReference type="Pfam" id="PF01904">
    <property type="entry name" value="DUF72"/>
    <property type="match status" value="1"/>
</dbReference>
<evidence type="ECO:0008006" key="3">
    <source>
        <dbReference type="Google" id="ProtNLM"/>
    </source>
</evidence>
<dbReference type="InterPro" id="IPR036520">
    <property type="entry name" value="UPF0759_sf"/>
</dbReference>
<dbReference type="SUPFAM" id="SSF117396">
    <property type="entry name" value="TM1631-like"/>
    <property type="match status" value="1"/>
</dbReference>